<organism evidence="1 2">
    <name type="scientific">Hydrogeniiclostridium mannosilyticum</name>
    <dbReference type="NCBI Taxonomy" id="2764322"/>
    <lineage>
        <taxon>Bacteria</taxon>
        <taxon>Bacillati</taxon>
        <taxon>Bacillota</taxon>
        <taxon>Clostridia</taxon>
        <taxon>Eubacteriales</taxon>
        <taxon>Acutalibacteraceae</taxon>
        <taxon>Hydrogeniiclostridium</taxon>
    </lineage>
</organism>
<dbReference type="Proteomes" id="UP000249377">
    <property type="component" value="Unassembled WGS sequence"/>
</dbReference>
<proteinExistence type="predicted"/>
<evidence type="ECO:0000313" key="2">
    <source>
        <dbReference type="Proteomes" id="UP000249377"/>
    </source>
</evidence>
<accession>A0A328UFW0</accession>
<dbReference type="Gene3D" id="3.40.50.880">
    <property type="match status" value="1"/>
</dbReference>
<sequence>MKIVKHEGKRRLFDQSQTLILMDESTLDRIIEDPSQPLLQQEEKGVSGEETRMYDTTTSLLDVCKEGEANGAQRLEVSYDFFFGGSKRENYPDSPATLKAYKIIHDLAKEHGMGFSASVVSPLDVGGGYAKSHRDTGRTMQFKEGLIHADGTYQLDMIYQTQWTNNKGPIKLKLAEVTVFAFNEERIDGTPYYFVDENKIENISATVQYQVDESSIQVSKDGYGRGNIRVYGKAAGCGKNRCLAVLVYETPELDYFSENAADYMKSIIDMHDQKGIQYAGFYSDEMHIQFDWNLVDHFGPDTEINTRYLTDSLAHTYADKFGRQYEDFAKYLVYFAYHQHDFLPGEEGKLPSQHVFGKSREDIVRTWMFRKCYFEMLQRRVVDLCKETKDYAESLFGGPIMTRAHSTWQEAPTCDHFYDNQRFQVSNDREHTRYEYTPEYVWSCSIRENMSACYDYFKWNEYLTGGGTDHPEGGFIDRNYYGSAFATSLALLNKFPFSYYGFWGSPKPVLERLSDVGLTYGNQSLGYELAHNFIQGLTPRISDVLTIYPLDLNYLEERFGSWMVQYGYTDYITEDKLLQFAKAPANGRIQVRDRSYRAMVVFCSPLISAESLKLMKAFAEQGGKVIWCSAPALRAEEGILDSWKELFGVRALDFPYGGLTAKGKLVQFTGMKTVQDMEILTDFLPDYIYPVVADGAKVIAKVEERVVGLQKEYTGGGAAVYLGFRPRDDQSCSLGADVETLFSILKEFGCYEEKGCEISSRPAESRYIYNRFPNGTVTLANHMRTIREGWYGTFYRDEKRDAEILKDVELTPREISLKEAEILGRKISYEGIGALSYRYSDQDGLTGFAGRKTTGIQIDEKVFYFTESPADLAWYKVDKQELEDEIKQAYAVKCDTEALIRLPFNASGMRCALCRNEQLNTEKEYNFTVKEMETILEISPEAVGKWIVFYQQ</sequence>
<dbReference type="AlphaFoldDB" id="A0A328UFW0"/>
<evidence type="ECO:0000313" key="1">
    <source>
        <dbReference type="EMBL" id="RAQ22016.1"/>
    </source>
</evidence>
<gene>
    <name evidence="1" type="ORF">DPQ25_13770</name>
</gene>
<comment type="caution">
    <text evidence="1">The sequence shown here is derived from an EMBL/GenBank/DDBJ whole genome shotgun (WGS) entry which is preliminary data.</text>
</comment>
<reference evidence="1 2" key="1">
    <citation type="submission" date="2018-06" db="EMBL/GenBank/DDBJ databases">
        <title>Noncontiguous genome sequence of Ruminococcaceae bacterium ASD2818.</title>
        <authorList>
            <person name="Chaplin A.V."/>
            <person name="Sokolova S.R."/>
            <person name="Kochetkova T.O."/>
            <person name="Goltsov A.Y."/>
            <person name="Trofimov D.Y."/>
            <person name="Efimov B.A."/>
        </authorList>
    </citation>
    <scope>NUCLEOTIDE SEQUENCE [LARGE SCALE GENOMIC DNA]</scope>
    <source>
        <strain evidence="1 2">ASD2818</strain>
    </source>
</reference>
<dbReference type="InterPro" id="IPR029062">
    <property type="entry name" value="Class_I_gatase-like"/>
</dbReference>
<dbReference type="RefSeq" id="WP_112333755.1">
    <property type="nucleotide sequence ID" value="NZ_QLYR01000017.1"/>
</dbReference>
<evidence type="ECO:0008006" key="3">
    <source>
        <dbReference type="Google" id="ProtNLM"/>
    </source>
</evidence>
<keyword evidence="2" id="KW-1185">Reference proteome</keyword>
<protein>
    <recommendedName>
        <fullName evidence="3">Beta-galactosidase trimerisation domain-containing protein</fullName>
    </recommendedName>
</protein>
<name>A0A328UFW0_9FIRM</name>
<dbReference type="EMBL" id="QLYR01000017">
    <property type="protein sequence ID" value="RAQ22016.1"/>
    <property type="molecule type" value="Genomic_DNA"/>
</dbReference>